<dbReference type="EMBL" id="JAUHGG010000003">
    <property type="protein sequence ID" value="MDS1821512.1"/>
    <property type="molecule type" value="Genomic_DNA"/>
</dbReference>
<comment type="caution">
    <text evidence="1">The sequence shown here is derived from an EMBL/GenBank/DDBJ whole genome shotgun (WGS) entry which is preliminary data.</text>
</comment>
<dbReference type="RefSeq" id="WP_311020412.1">
    <property type="nucleotide sequence ID" value="NZ_JAUHGG010000003.1"/>
</dbReference>
<protein>
    <submittedName>
        <fullName evidence="1">Uncharacterized protein</fullName>
    </submittedName>
</protein>
<name>A0AAW8PZV3_VIBPH</name>
<evidence type="ECO:0000313" key="2">
    <source>
        <dbReference type="Proteomes" id="UP001253193"/>
    </source>
</evidence>
<evidence type="ECO:0000313" key="1">
    <source>
        <dbReference type="EMBL" id="MDS1821512.1"/>
    </source>
</evidence>
<dbReference type="AlphaFoldDB" id="A0AAW8PZV3"/>
<gene>
    <name evidence="1" type="ORF">QX249_12640</name>
</gene>
<accession>A0AAW8PZV3</accession>
<reference evidence="1" key="1">
    <citation type="submission" date="2023-06" db="EMBL/GenBank/DDBJ databases">
        <title>Genomic Diversity of Vibrio spp. and Metagenomic Analysis of Pathogens in Florida Gulf Coastal Waters Following Hurricane Ian.</title>
        <authorList>
            <person name="Brumfield K.D."/>
        </authorList>
    </citation>
    <scope>NUCLEOTIDE SEQUENCE</scope>
    <source>
        <strain evidence="1">WBS2B-138</strain>
    </source>
</reference>
<dbReference type="Proteomes" id="UP001253193">
    <property type="component" value="Unassembled WGS sequence"/>
</dbReference>
<proteinExistence type="predicted"/>
<organism evidence="1 2">
    <name type="scientific">Vibrio parahaemolyticus</name>
    <dbReference type="NCBI Taxonomy" id="670"/>
    <lineage>
        <taxon>Bacteria</taxon>
        <taxon>Pseudomonadati</taxon>
        <taxon>Pseudomonadota</taxon>
        <taxon>Gammaproteobacteria</taxon>
        <taxon>Vibrionales</taxon>
        <taxon>Vibrionaceae</taxon>
        <taxon>Vibrio</taxon>
    </lineage>
</organism>
<sequence length="475" mass="53239">MNTINLNEIRLQLKALENPEKGKPLSRNKELLKNITPLKRSGDVFLTMDSKSELKQFINLSINVIAPSKSVDESVEDLIRKTNGSAYLDQVICPHGEYSSIDQAITSASEIISTHAMKMNDSSNKHQILGKKNNTDIDFGVYGAELETSRSFAVIKKPITSAVFSIEFIYKGNKTNLFQLIGEGQDGDVDEIISYLISLCADKDKATSAIRGMVDLYNAWSSNNGFSSNIECRNQLLFPTPHEDYVALSPVPSYSMLHALKQMESRFFSDEKFKTSTLRMVKNEVGGANAINAGDYNLYVSGKHSLLLSELPKVRMNKQSNEDRFLNTLNFKSSFFCEYFPASNDLIKSLVKLSESKWNLQESLRLESLLVPVASSVTSNIKKAYLIAPIDAELKCSDTEKQYILGKAYIPTEGYALSRTEVITEVANNYAQKSLLLLKKVVEKSLDGREYELERHHNQVLSILTKLIKSELIHA</sequence>